<feature type="domain" description="NadR/Ttd14 AAA" evidence="1">
    <location>
        <begin position="10"/>
        <end position="200"/>
    </location>
</feature>
<dbReference type="InterPro" id="IPR038727">
    <property type="entry name" value="NadR/Ttd14_AAA_dom"/>
</dbReference>
<gene>
    <name evidence="2" type="ORF">SAMN05443639_103146</name>
</gene>
<keyword evidence="3" id="KW-1185">Reference proteome</keyword>
<dbReference type="Proteomes" id="UP000199181">
    <property type="component" value="Unassembled WGS sequence"/>
</dbReference>
<dbReference type="AlphaFoldDB" id="A0A1I0EUW7"/>
<name>A0A1I0EUW7_9BACT</name>
<evidence type="ECO:0000313" key="3">
    <source>
        <dbReference type="Proteomes" id="UP000199181"/>
    </source>
</evidence>
<reference evidence="3" key="1">
    <citation type="submission" date="2016-10" db="EMBL/GenBank/DDBJ databases">
        <authorList>
            <person name="Varghese N."/>
            <person name="Submissions S."/>
        </authorList>
    </citation>
    <scope>NUCLEOTIDE SEQUENCE [LARGE SCALE GENOMIC DNA]</scope>
    <source>
        <strain evidence="3">DSM 16858</strain>
    </source>
</reference>
<dbReference type="InterPro" id="IPR027417">
    <property type="entry name" value="P-loop_NTPase"/>
</dbReference>
<dbReference type="Gene3D" id="3.40.50.300">
    <property type="entry name" value="P-loop containing nucleotide triphosphate hydrolases"/>
    <property type="match status" value="1"/>
</dbReference>
<sequence>MTCQNRILKLAVSGTYSTGKTTTTEALSLWVGIPRTHAQTMREILPEVFPGKALEDCSPSELFQLGLIRFTERAVRESAMEGSFISDGSSVHEWVYGKARMSVGINPNDSPVRRALRSVMVAPYKKVINDINEAFGAVVKRHAKKTYQEFIHLPVEFPLVKDGHRPVSEEFRALSDRLLLQNLDELGIKYHVVSGTIEQRLTRIAEIYGLKEVMPLEQAVAEGKARVAALHQAIESDAQAAALRRQMPHRHRRLWQRRAGARPLEESHARGR</sequence>
<proteinExistence type="predicted"/>
<dbReference type="Pfam" id="PF13521">
    <property type="entry name" value="AAA_28"/>
    <property type="match status" value="1"/>
</dbReference>
<evidence type="ECO:0000313" key="2">
    <source>
        <dbReference type="EMBL" id="SET49393.1"/>
    </source>
</evidence>
<evidence type="ECO:0000259" key="1">
    <source>
        <dbReference type="Pfam" id="PF13521"/>
    </source>
</evidence>
<dbReference type="EMBL" id="FOIJ01000003">
    <property type="protein sequence ID" value="SET49393.1"/>
    <property type="molecule type" value="Genomic_DNA"/>
</dbReference>
<organism evidence="2 3">
    <name type="scientific">Stigmatella erecta</name>
    <dbReference type="NCBI Taxonomy" id="83460"/>
    <lineage>
        <taxon>Bacteria</taxon>
        <taxon>Pseudomonadati</taxon>
        <taxon>Myxococcota</taxon>
        <taxon>Myxococcia</taxon>
        <taxon>Myxococcales</taxon>
        <taxon>Cystobacterineae</taxon>
        <taxon>Archangiaceae</taxon>
        <taxon>Stigmatella</taxon>
    </lineage>
</organism>
<accession>A0A1I0EUW7</accession>
<protein>
    <submittedName>
        <fullName evidence="2">AAA domain-containing protein</fullName>
    </submittedName>
</protein>